<name>A0A4V6DT34_9PEZI</name>
<dbReference type="AlphaFoldDB" id="A0A4V6DT34"/>
<protein>
    <submittedName>
        <fullName evidence="2">Uncharacterized protein</fullName>
    </submittedName>
</protein>
<feature type="region of interest" description="Disordered" evidence="1">
    <location>
        <begin position="1"/>
        <end position="22"/>
    </location>
</feature>
<evidence type="ECO:0000313" key="3">
    <source>
        <dbReference type="Proteomes" id="UP000308133"/>
    </source>
</evidence>
<evidence type="ECO:0000313" key="2">
    <source>
        <dbReference type="EMBL" id="TKX19112.1"/>
    </source>
</evidence>
<proteinExistence type="predicted"/>
<dbReference type="Proteomes" id="UP000308133">
    <property type="component" value="Unassembled WGS sequence"/>
</dbReference>
<comment type="caution">
    <text evidence="2">The sequence shown here is derived from an EMBL/GenBank/DDBJ whole genome shotgun (WGS) entry which is preliminary data.</text>
</comment>
<reference evidence="2 3" key="1">
    <citation type="submission" date="2018-02" db="EMBL/GenBank/DDBJ databases">
        <title>Draft genome sequences of Elsinoe sp., causing black scab on jojoba.</title>
        <authorList>
            <person name="Stodart B."/>
            <person name="Jeffress S."/>
            <person name="Ash G."/>
            <person name="Arun Chinnappa K."/>
        </authorList>
    </citation>
    <scope>NUCLEOTIDE SEQUENCE [LARGE SCALE GENOMIC DNA]</scope>
    <source>
        <strain evidence="2 3">Hillstone_2</strain>
    </source>
</reference>
<gene>
    <name evidence="2" type="ORF">C1H76_8730</name>
</gene>
<dbReference type="EMBL" id="PTQR01000120">
    <property type="protein sequence ID" value="TKX19112.1"/>
    <property type="molecule type" value="Genomic_DNA"/>
</dbReference>
<evidence type="ECO:0000256" key="1">
    <source>
        <dbReference type="SAM" id="MobiDB-lite"/>
    </source>
</evidence>
<organism evidence="2 3">
    <name type="scientific">Elsinoe australis</name>
    <dbReference type="NCBI Taxonomy" id="40998"/>
    <lineage>
        <taxon>Eukaryota</taxon>
        <taxon>Fungi</taxon>
        <taxon>Dikarya</taxon>
        <taxon>Ascomycota</taxon>
        <taxon>Pezizomycotina</taxon>
        <taxon>Dothideomycetes</taxon>
        <taxon>Dothideomycetidae</taxon>
        <taxon>Myriangiales</taxon>
        <taxon>Elsinoaceae</taxon>
        <taxon>Elsinoe</taxon>
    </lineage>
</organism>
<accession>A0A4V6DT34</accession>
<sequence>MEYQPTADLGAPETLQSRQQDLSARAKGAYQEGIQHLGDLKRKRTEAEMQLLAAEKHGEQTRAMVLESLLKSENSRCSLQQVGAVTAATYRDVELVEETQAPEWIARIRTALDIGNDTVALCFATHLLGNTCAMAMSKFTNLKDNQIPSLHELLSLSELSLTSKDPQVQQQGQIFLGYIVFSFMNRYMSNGMEQDGEADLPHP</sequence>